<evidence type="ECO:0000256" key="3">
    <source>
        <dbReference type="ARBA" id="ARBA00023274"/>
    </source>
</evidence>
<dbReference type="Gene3D" id="6.20.370.70">
    <property type="match status" value="1"/>
</dbReference>
<dbReference type="PANTHER" id="PTHR46595">
    <property type="entry name" value="60S RIBOSOMAL PROTEIN L34"/>
    <property type="match status" value="1"/>
</dbReference>
<keyword evidence="3" id="KW-0687">Ribonucleoprotein</keyword>
<evidence type="ECO:0000256" key="4">
    <source>
        <dbReference type="ARBA" id="ARBA00035227"/>
    </source>
</evidence>
<dbReference type="InterPro" id="IPR038562">
    <property type="entry name" value="Ribosomal_eL34_C_sf"/>
</dbReference>
<dbReference type="Pfam" id="PF01199">
    <property type="entry name" value="Ribosomal_L34e"/>
    <property type="match status" value="1"/>
</dbReference>
<sequence>MPVCLFAVCGLRGPLSNHLIPCHRLSHRMASNKTRLSQTPGNRIFYLYTKKVGKAPASACGVCPGRLQGVCAVRPKVLMRPSKTKNHVSGSMVGGSRCAKCVHDTIKRAFLTEEQKTLVKVLKAQAQSQTAK</sequence>
<dbReference type="Proteomes" id="UP000886700">
    <property type="component" value="Unplaced"/>
</dbReference>
<dbReference type="PRINTS" id="PR01250">
    <property type="entry name" value="RIBOSOMALL34"/>
</dbReference>
<gene>
    <name evidence="7" type="primary">LOC110342936</name>
</gene>
<keyword evidence="2" id="KW-0689">Ribosomal protein</keyword>
<organism evidence="6 7">
    <name type="scientific">Mesocricetus auratus</name>
    <name type="common">Golden hamster</name>
    <dbReference type="NCBI Taxonomy" id="10036"/>
    <lineage>
        <taxon>Eukaryota</taxon>
        <taxon>Metazoa</taxon>
        <taxon>Chordata</taxon>
        <taxon>Craniata</taxon>
        <taxon>Vertebrata</taxon>
        <taxon>Euteleostomi</taxon>
        <taxon>Mammalia</taxon>
        <taxon>Eutheria</taxon>
        <taxon>Euarchontoglires</taxon>
        <taxon>Glires</taxon>
        <taxon>Rodentia</taxon>
        <taxon>Myomorpha</taxon>
        <taxon>Muroidea</taxon>
        <taxon>Cricetidae</taxon>
        <taxon>Cricetinae</taxon>
        <taxon>Mesocricetus</taxon>
    </lineage>
</organism>
<dbReference type="GeneID" id="110342936"/>
<evidence type="ECO:0000256" key="5">
    <source>
        <dbReference type="ARBA" id="ARBA00035333"/>
    </source>
</evidence>
<comment type="similarity">
    <text evidence="1">Belongs to the eukaryotic ribosomal protein eL34 family.</text>
</comment>
<accession>A0ABM2YF02</accession>
<name>A0ABM2YF02_MESAU</name>
<dbReference type="RefSeq" id="XP_040613349.1">
    <property type="nucleotide sequence ID" value="XM_040757415.1"/>
</dbReference>
<reference evidence="7" key="1">
    <citation type="submission" date="2025-08" db="UniProtKB">
        <authorList>
            <consortium name="RefSeq"/>
        </authorList>
    </citation>
    <scope>IDENTIFICATION</scope>
    <source>
        <tissue evidence="7">Liver</tissue>
    </source>
</reference>
<evidence type="ECO:0000313" key="7">
    <source>
        <dbReference type="RefSeq" id="XP_040613349.1"/>
    </source>
</evidence>
<protein>
    <recommendedName>
        <fullName evidence="4">Large ribosomal subunit protein eL34</fullName>
    </recommendedName>
    <alternativeName>
        <fullName evidence="5">60S ribosomal protein L34</fullName>
    </alternativeName>
</protein>
<proteinExistence type="inferred from homology"/>
<evidence type="ECO:0000256" key="1">
    <source>
        <dbReference type="ARBA" id="ARBA00009875"/>
    </source>
</evidence>
<dbReference type="InterPro" id="IPR008195">
    <property type="entry name" value="Ribosomal_eL34"/>
</dbReference>
<evidence type="ECO:0000313" key="6">
    <source>
        <dbReference type="Proteomes" id="UP000886700"/>
    </source>
</evidence>
<keyword evidence="6" id="KW-1185">Reference proteome</keyword>
<dbReference type="Gene3D" id="6.20.340.10">
    <property type="match status" value="1"/>
</dbReference>
<evidence type="ECO:0000256" key="2">
    <source>
        <dbReference type="ARBA" id="ARBA00022980"/>
    </source>
</evidence>